<evidence type="ECO:0000256" key="5">
    <source>
        <dbReference type="ARBA" id="ARBA00022729"/>
    </source>
</evidence>
<reference evidence="11 12" key="1">
    <citation type="submission" date="2016-07" db="EMBL/GenBank/DDBJ databases">
        <title>Pervasive Adenine N6-methylation of Active Genes in Fungi.</title>
        <authorList>
            <consortium name="DOE Joint Genome Institute"/>
            <person name="Mondo S.J."/>
            <person name="Dannebaum R.O."/>
            <person name="Kuo R.C."/>
            <person name="Labutti K."/>
            <person name="Haridas S."/>
            <person name="Kuo A."/>
            <person name="Salamov A."/>
            <person name="Ahrendt S.R."/>
            <person name="Lipzen A."/>
            <person name="Sullivan W."/>
            <person name="Andreopoulos W.B."/>
            <person name="Clum A."/>
            <person name="Lindquist E."/>
            <person name="Daum C."/>
            <person name="Ramamoorthy G.K."/>
            <person name="Gryganskyi A."/>
            <person name="Culley D."/>
            <person name="Magnuson J.K."/>
            <person name="James T.Y."/>
            <person name="O'Malley M.A."/>
            <person name="Stajich J.E."/>
            <person name="Spatafora J.W."/>
            <person name="Visel A."/>
            <person name="Grigoriev I.V."/>
        </authorList>
    </citation>
    <scope>NUCLEOTIDE SEQUENCE [LARGE SCALE GENOMIC DNA]</scope>
    <source>
        <strain evidence="11 12">CBS 115471</strain>
    </source>
</reference>
<evidence type="ECO:0000256" key="6">
    <source>
        <dbReference type="ARBA" id="ARBA00022801"/>
    </source>
</evidence>
<evidence type="ECO:0000256" key="3">
    <source>
        <dbReference type="ARBA" id="ARBA00022525"/>
    </source>
</evidence>
<evidence type="ECO:0000256" key="8">
    <source>
        <dbReference type="ARBA" id="ARBA00023326"/>
    </source>
</evidence>
<feature type="signal peptide" evidence="10">
    <location>
        <begin position="1"/>
        <end position="18"/>
    </location>
</feature>
<evidence type="ECO:0000313" key="12">
    <source>
        <dbReference type="Proteomes" id="UP000193144"/>
    </source>
</evidence>
<dbReference type="InterPro" id="IPR043595">
    <property type="entry name" value="FaeB/C/D"/>
</dbReference>
<keyword evidence="7" id="KW-0119">Carbohydrate metabolism</keyword>
<dbReference type="Proteomes" id="UP000193144">
    <property type="component" value="Unassembled WGS sequence"/>
</dbReference>
<dbReference type="GO" id="GO:0030600">
    <property type="term" value="F:feruloyl esterase activity"/>
    <property type="evidence" value="ECO:0007669"/>
    <property type="project" value="UniProtKB-EC"/>
</dbReference>
<dbReference type="STRING" id="1231657.A0A1Y2A4R6"/>
<organism evidence="11 12">
    <name type="scientific">Clohesyomyces aquaticus</name>
    <dbReference type="NCBI Taxonomy" id="1231657"/>
    <lineage>
        <taxon>Eukaryota</taxon>
        <taxon>Fungi</taxon>
        <taxon>Dikarya</taxon>
        <taxon>Ascomycota</taxon>
        <taxon>Pezizomycotina</taxon>
        <taxon>Dothideomycetes</taxon>
        <taxon>Pleosporomycetidae</taxon>
        <taxon>Pleosporales</taxon>
        <taxon>Lindgomycetaceae</taxon>
        <taxon>Clohesyomyces</taxon>
    </lineage>
</organism>
<evidence type="ECO:0000256" key="9">
    <source>
        <dbReference type="ARBA" id="ARBA00034075"/>
    </source>
</evidence>
<comment type="catalytic activity">
    <reaction evidence="9">
        <text>feruloyl-polysaccharide + H2O = ferulate + polysaccharide.</text>
        <dbReference type="EC" id="3.1.1.73"/>
    </reaction>
</comment>
<dbReference type="PANTHER" id="PTHR38050">
    <property type="match status" value="1"/>
</dbReference>
<feature type="chain" id="PRO_5032667819" description="feruloyl esterase" evidence="10">
    <location>
        <begin position="19"/>
        <end position="320"/>
    </location>
</feature>
<dbReference type="EC" id="3.1.1.73" evidence="2"/>
<dbReference type="SUPFAM" id="SSF53474">
    <property type="entry name" value="alpha/beta-Hydrolases"/>
    <property type="match status" value="1"/>
</dbReference>
<accession>A0A1Y2A4R6</accession>
<proteinExistence type="predicted"/>
<evidence type="ECO:0000256" key="2">
    <source>
        <dbReference type="ARBA" id="ARBA00013091"/>
    </source>
</evidence>
<keyword evidence="6" id="KW-0378">Hydrolase</keyword>
<dbReference type="InterPro" id="IPR029058">
    <property type="entry name" value="AB_hydrolase_fold"/>
</dbReference>
<protein>
    <recommendedName>
        <fullName evidence="2">feruloyl esterase</fullName>
        <ecNumber evidence="2">3.1.1.73</ecNumber>
    </recommendedName>
</protein>
<sequence>MLFLAALFVALLTHTAFGHPQWPVQVTPRATSGCGKSQFLPGVTQYRFGLKSAGKDRSYSYHLPSNYGKNKPYPVVIAFHGSSSIGLFLEADTRLSEAKFSGEKIIVYPNGLGGSWAGPSYHKDSTIDEDLQFVSDMVDDVNSMFCVDEKRVYATGFSNGGGFIGTLACSLAGGKFAAFASASGAFYTDTNGPNNGCRPSRSPLPMLEIHGGNDKTVLYVGGQGEGGLEPPISDWLDWWSVRNGCSNKTEETLFNGDVHHSSLTCGGVVGLLQHYNVDDMGHCWASTEPNISQLTVPQGPTPIQASTIIMDFFDKFTRPF</sequence>
<dbReference type="OrthoDB" id="424610at2759"/>
<evidence type="ECO:0000256" key="7">
    <source>
        <dbReference type="ARBA" id="ARBA00023277"/>
    </source>
</evidence>
<keyword evidence="5 10" id="KW-0732">Signal</keyword>
<comment type="subcellular location">
    <subcellularLocation>
        <location evidence="1">Secreted</location>
    </subcellularLocation>
</comment>
<dbReference type="PANTHER" id="PTHR38050:SF2">
    <property type="entry name" value="FERULOYL ESTERASE C-RELATED"/>
    <property type="match status" value="1"/>
</dbReference>
<name>A0A1Y2A4R6_9PLEO</name>
<gene>
    <name evidence="11" type="ORF">BCR34DRAFT_596962</name>
</gene>
<evidence type="ECO:0000256" key="1">
    <source>
        <dbReference type="ARBA" id="ARBA00004613"/>
    </source>
</evidence>
<evidence type="ECO:0000313" key="11">
    <source>
        <dbReference type="EMBL" id="ORY17494.1"/>
    </source>
</evidence>
<dbReference type="EMBL" id="MCFA01000012">
    <property type="protein sequence ID" value="ORY17494.1"/>
    <property type="molecule type" value="Genomic_DNA"/>
</dbReference>
<keyword evidence="12" id="KW-1185">Reference proteome</keyword>
<evidence type="ECO:0000256" key="10">
    <source>
        <dbReference type="SAM" id="SignalP"/>
    </source>
</evidence>
<dbReference type="AlphaFoldDB" id="A0A1Y2A4R6"/>
<dbReference type="Gene3D" id="3.40.50.1820">
    <property type="entry name" value="alpha/beta hydrolase"/>
    <property type="match status" value="1"/>
</dbReference>
<dbReference type="GO" id="GO:0045493">
    <property type="term" value="P:xylan catabolic process"/>
    <property type="evidence" value="ECO:0007669"/>
    <property type="project" value="UniProtKB-KW"/>
</dbReference>
<keyword evidence="4" id="KW-0858">Xylan degradation</keyword>
<dbReference type="GO" id="GO:0005576">
    <property type="term" value="C:extracellular region"/>
    <property type="evidence" value="ECO:0007669"/>
    <property type="project" value="UniProtKB-SubCell"/>
</dbReference>
<keyword evidence="8" id="KW-0624">Polysaccharide degradation</keyword>
<evidence type="ECO:0000256" key="4">
    <source>
        <dbReference type="ARBA" id="ARBA00022651"/>
    </source>
</evidence>
<comment type="caution">
    <text evidence="11">The sequence shown here is derived from an EMBL/GenBank/DDBJ whole genome shotgun (WGS) entry which is preliminary data.</text>
</comment>
<keyword evidence="3" id="KW-0964">Secreted</keyword>